<feature type="compositionally biased region" description="Low complexity" evidence="2">
    <location>
        <begin position="280"/>
        <end position="321"/>
    </location>
</feature>
<evidence type="ECO:0000256" key="1">
    <source>
        <dbReference type="PROSITE-ProRule" id="PRU00723"/>
    </source>
</evidence>
<feature type="compositionally biased region" description="Low complexity" evidence="2">
    <location>
        <begin position="1311"/>
        <end position="1321"/>
    </location>
</feature>
<feature type="compositionally biased region" description="Low complexity" evidence="2">
    <location>
        <begin position="868"/>
        <end position="881"/>
    </location>
</feature>
<feature type="region of interest" description="Disordered" evidence="2">
    <location>
        <begin position="1286"/>
        <end position="1321"/>
    </location>
</feature>
<feature type="compositionally biased region" description="Polar residues" evidence="2">
    <location>
        <begin position="945"/>
        <end position="956"/>
    </location>
</feature>
<keyword evidence="1" id="KW-0863">Zinc-finger</keyword>
<name>A0AAN6QAB7_9PEZI</name>
<feature type="region of interest" description="Disordered" evidence="2">
    <location>
        <begin position="729"/>
        <end position="956"/>
    </location>
</feature>
<feature type="compositionally biased region" description="Pro residues" evidence="2">
    <location>
        <begin position="1297"/>
        <end position="1310"/>
    </location>
</feature>
<sequence length="1626" mass="174284">MDQSHAAGISSWDPNNFAGEAWDHQFGSAGLPFNQGADGDSNYPNPDFLNGGAINPQLSGGDHEAGLYRGFDYYSQGDVWPDHAQTSAATFAPDPSLQPGFFAEQQHPTNANQAADGRYALEIHQQGNDFPAQLHSSASGQAESHHPFGHGVTNPVNSTPNGYSQGAISQWQEQVPTGYGAGHQFENPLTAAHTSNLSAPGSNASPAAFFPSASAMPGYQTDVHRQSPSTRPAQPHFSAALNGQSQQPVGVADSPRVPAKPLARKVAPQQFSQQTPLQSPQPATQRPVPQQQPVEQPVQRPILPPVHQLSQQPPLQSALQPSPRPAPQPALQPNIGHRLPSQKPIPLAQSAQQPSENNVAAGVKRNPTAEAQGAPAAAKRAKVVAQAPILIPPPAQTHSQTVSDSSTIQSAVAAQTPSQPGPASLCSISHKDEALLASARGRPEARWKGVPNLVIASAPVKLQKGTPTKRYVTLTTKGGKDPLFPKAWRAWIPAECLGNHADAYQKASSDVDRQRADIRLDIDMKRAAGEVPADWWRKTLRDRLGVAPQQLGPPAEPDLSSIKAAEIVRLHPSHLTNRQVASQACSEFADFLREKAGEAKVALTDLADAQKKAKVDRAEVDSLTGKAELAKQQLERAITEGLGAEPGSLLANLNGQNKLVAVMNNVLIKQVNANQASSSLTKAILRLYTRLARFTPEQLEKLQMGRVRKKLDKDGDAEAKALMSLVYEKAEQKDDDESESEDDSPGPGAGGRPKKVASRAPSKQTVQGGESKRTTTASTTKPVTSTNDSAKFSSAGTTSKIMTSSNALSKTAPKAVQKTPLAATGVKRFREDDAAGAEARSSKKPATDGPSSIGAKPSLPLGKPPSAKPSTGTAASGSTGSLTKLRGFLPGKVREVPKPALKPDSVKAEAQKVGTKLELAKPQSTIPPLLASGSGAAKTAKPKTSEPTKQAPATRSAFSMLMDEIVEEKTIRTPTVDKTKANGPDPNETPEERERRLRKEKRRGLRVAFKSGDALVEIREFTRHPDEIVEGNTGRNASTDGRYKNSEESEMMKRLHGGQGIKTFEVNDREWEEPTIVNFASHIPQEKREQTYITRGGLKTFETEEQKIIRERESNELMVIYHNRADIPPSARSPPYEPSLSGSSGSHEVYLPPTVPEYNEMIQRGREFGQWGPYGASRAAQMRLDGKGRPEFNGHALRQPEVRPQPPVLNPAPQDLRTWYEPTAAARRDQQTYELLTSDRARNWQDSDPNNLTYRRKTEEELDNDPKLQKILASLRKIAEQVQAEAALRDQAKPAPEVAPTPQPAQPEAPQPAAVAAQDAQAAAPDYSAAWAQYYAAQQQHQQQQQAWYGQQQQHPYAQAANPYMQAQHASQAAAQQPQPGDQNNQYAGIFAALGIQQPTAAQPQAAHPTADQNAQIQAALMALAAGTTTAQGQAAAPVPAATDPQSAQYLLDVMKLAAAGGGGQAQAQPAAAAAAAHNAYQQYYSQAAAAAGAQGYGSAAEGYGPGQGGYGQPQHQHQQERETPYGQQMYGDRDREQQQQRDSGGGYRDRDRDWDRDRGDGRDHHRGGFGKGGGRGGGSGSGGGGDNNVPEHLRGIKSSLIGTKPCAFYAKGQCAKGDKCTFRHC</sequence>
<feature type="region of interest" description="Disordered" evidence="2">
    <location>
        <begin position="1530"/>
        <end position="1594"/>
    </location>
</feature>
<accession>A0AAN6QAB7</accession>
<evidence type="ECO:0000313" key="5">
    <source>
        <dbReference type="Proteomes" id="UP001305647"/>
    </source>
</evidence>
<feature type="compositionally biased region" description="Polar residues" evidence="2">
    <location>
        <begin position="154"/>
        <end position="165"/>
    </location>
</feature>
<evidence type="ECO:0000259" key="3">
    <source>
        <dbReference type="PROSITE" id="PS50103"/>
    </source>
</evidence>
<evidence type="ECO:0000313" key="4">
    <source>
        <dbReference type="EMBL" id="KAK4104630.1"/>
    </source>
</evidence>
<dbReference type="EMBL" id="MU863626">
    <property type="protein sequence ID" value="KAK4104630.1"/>
    <property type="molecule type" value="Genomic_DNA"/>
</dbReference>
<feature type="region of interest" description="Disordered" evidence="2">
    <location>
        <begin position="216"/>
        <end position="342"/>
    </location>
</feature>
<gene>
    <name evidence="4" type="ORF">N658DRAFT_184337</name>
</gene>
<feature type="compositionally biased region" description="Gly residues" evidence="2">
    <location>
        <begin position="1570"/>
        <end position="1587"/>
    </location>
</feature>
<feature type="compositionally biased region" description="Acidic residues" evidence="2">
    <location>
        <begin position="733"/>
        <end position="744"/>
    </location>
</feature>
<keyword evidence="1" id="KW-0862">Zinc</keyword>
<keyword evidence="1" id="KW-0479">Metal-binding</keyword>
<dbReference type="Proteomes" id="UP001305647">
    <property type="component" value="Unassembled WGS sequence"/>
</dbReference>
<feature type="compositionally biased region" description="Low complexity" evidence="2">
    <location>
        <begin position="1366"/>
        <end position="1385"/>
    </location>
</feature>
<keyword evidence="5" id="KW-1185">Reference proteome</keyword>
<feature type="compositionally biased region" description="Basic and acidic residues" evidence="2">
    <location>
        <begin position="1548"/>
        <end position="1564"/>
    </location>
</feature>
<protein>
    <recommendedName>
        <fullName evidence="3">C3H1-type domain-containing protein</fullName>
    </recommendedName>
</protein>
<feature type="compositionally biased region" description="Polar residues" evidence="2">
    <location>
        <begin position="787"/>
        <end position="809"/>
    </location>
</feature>
<dbReference type="PROSITE" id="PS50103">
    <property type="entry name" value="ZF_C3H1"/>
    <property type="match status" value="1"/>
</dbReference>
<feature type="zinc finger region" description="C3H1-type" evidence="1">
    <location>
        <begin position="1601"/>
        <end position="1626"/>
    </location>
</feature>
<reference evidence="4" key="1">
    <citation type="journal article" date="2023" name="Mol. Phylogenet. Evol.">
        <title>Genome-scale phylogeny and comparative genomics of the fungal order Sordariales.</title>
        <authorList>
            <person name="Hensen N."/>
            <person name="Bonometti L."/>
            <person name="Westerberg I."/>
            <person name="Brannstrom I.O."/>
            <person name="Guillou S."/>
            <person name="Cros-Aarteil S."/>
            <person name="Calhoun S."/>
            <person name="Haridas S."/>
            <person name="Kuo A."/>
            <person name="Mondo S."/>
            <person name="Pangilinan J."/>
            <person name="Riley R."/>
            <person name="LaButti K."/>
            <person name="Andreopoulos B."/>
            <person name="Lipzen A."/>
            <person name="Chen C."/>
            <person name="Yan M."/>
            <person name="Daum C."/>
            <person name="Ng V."/>
            <person name="Clum A."/>
            <person name="Steindorff A."/>
            <person name="Ohm R.A."/>
            <person name="Martin F."/>
            <person name="Silar P."/>
            <person name="Natvig D.O."/>
            <person name="Lalanne C."/>
            <person name="Gautier V."/>
            <person name="Ament-Velasquez S.L."/>
            <person name="Kruys A."/>
            <person name="Hutchinson M.I."/>
            <person name="Powell A.J."/>
            <person name="Barry K."/>
            <person name="Miller A.N."/>
            <person name="Grigoriev I.V."/>
            <person name="Debuchy R."/>
            <person name="Gladieux P."/>
            <person name="Hiltunen Thoren M."/>
            <person name="Johannesson H."/>
        </authorList>
    </citation>
    <scope>NUCLEOTIDE SEQUENCE</scope>
    <source>
        <strain evidence="4">CBS 757.83</strain>
    </source>
</reference>
<comment type="caution">
    <text evidence="4">The sequence shown here is derived from an EMBL/GenBank/DDBJ whole genome shotgun (WGS) entry which is preliminary data.</text>
</comment>
<evidence type="ECO:0000256" key="2">
    <source>
        <dbReference type="SAM" id="MobiDB-lite"/>
    </source>
</evidence>
<dbReference type="GO" id="GO:0008270">
    <property type="term" value="F:zinc ion binding"/>
    <property type="evidence" value="ECO:0007669"/>
    <property type="project" value="UniProtKB-KW"/>
</dbReference>
<feature type="compositionally biased region" description="Basic and acidic residues" evidence="2">
    <location>
        <begin position="968"/>
        <end position="980"/>
    </location>
</feature>
<reference evidence="4" key="2">
    <citation type="submission" date="2023-05" db="EMBL/GenBank/DDBJ databases">
        <authorList>
            <consortium name="Lawrence Berkeley National Laboratory"/>
            <person name="Steindorff A."/>
            <person name="Hensen N."/>
            <person name="Bonometti L."/>
            <person name="Westerberg I."/>
            <person name="Brannstrom I.O."/>
            <person name="Guillou S."/>
            <person name="Cros-Aarteil S."/>
            <person name="Calhoun S."/>
            <person name="Haridas S."/>
            <person name="Kuo A."/>
            <person name="Mondo S."/>
            <person name="Pangilinan J."/>
            <person name="Riley R."/>
            <person name="Labutti K."/>
            <person name="Andreopoulos B."/>
            <person name="Lipzen A."/>
            <person name="Chen C."/>
            <person name="Yanf M."/>
            <person name="Daum C."/>
            <person name="Ng V."/>
            <person name="Clum A."/>
            <person name="Ohm R."/>
            <person name="Martin F."/>
            <person name="Silar P."/>
            <person name="Natvig D."/>
            <person name="Lalanne C."/>
            <person name="Gautier V."/>
            <person name="Ament-Velasquez S.L."/>
            <person name="Kruys A."/>
            <person name="Hutchinson M.I."/>
            <person name="Powell A.J."/>
            <person name="Barry K."/>
            <person name="Miller A.N."/>
            <person name="Grigoriev I.V."/>
            <person name="Debuchy R."/>
            <person name="Gladieux P."/>
            <person name="Thoren M.H."/>
            <person name="Johannesson H."/>
        </authorList>
    </citation>
    <scope>NUCLEOTIDE SEQUENCE</scope>
    <source>
        <strain evidence="4">CBS 757.83</strain>
    </source>
</reference>
<feature type="compositionally biased region" description="Low complexity" evidence="2">
    <location>
        <begin position="774"/>
        <end position="786"/>
    </location>
</feature>
<organism evidence="4 5">
    <name type="scientific">Parathielavia hyrcaniae</name>
    <dbReference type="NCBI Taxonomy" id="113614"/>
    <lineage>
        <taxon>Eukaryota</taxon>
        <taxon>Fungi</taxon>
        <taxon>Dikarya</taxon>
        <taxon>Ascomycota</taxon>
        <taxon>Pezizomycotina</taxon>
        <taxon>Sordariomycetes</taxon>
        <taxon>Sordariomycetidae</taxon>
        <taxon>Sordariales</taxon>
        <taxon>Chaetomiaceae</taxon>
        <taxon>Parathielavia</taxon>
    </lineage>
</organism>
<feature type="region of interest" description="Disordered" evidence="2">
    <location>
        <begin position="131"/>
        <end position="165"/>
    </location>
</feature>
<feature type="compositionally biased region" description="Polar residues" evidence="2">
    <location>
        <begin position="269"/>
        <end position="278"/>
    </location>
</feature>
<feature type="region of interest" description="Disordered" evidence="2">
    <location>
        <begin position="1364"/>
        <end position="1385"/>
    </location>
</feature>
<feature type="region of interest" description="Disordered" evidence="2">
    <location>
        <begin position="1239"/>
        <end position="1263"/>
    </location>
</feature>
<feature type="region of interest" description="Disordered" evidence="2">
    <location>
        <begin position="1126"/>
        <end position="1147"/>
    </location>
</feature>
<feature type="region of interest" description="Disordered" evidence="2">
    <location>
        <begin position="1027"/>
        <end position="1046"/>
    </location>
</feature>
<feature type="region of interest" description="Disordered" evidence="2">
    <location>
        <begin position="1505"/>
        <end position="1524"/>
    </location>
</feature>
<proteinExistence type="predicted"/>
<feature type="region of interest" description="Disordered" evidence="2">
    <location>
        <begin position="968"/>
        <end position="1004"/>
    </location>
</feature>
<feature type="region of interest" description="Disordered" evidence="2">
    <location>
        <begin position="393"/>
        <end position="425"/>
    </location>
</feature>
<feature type="compositionally biased region" description="Polar residues" evidence="2">
    <location>
        <begin position="397"/>
        <end position="418"/>
    </location>
</feature>
<feature type="domain" description="C3H1-type" evidence="3">
    <location>
        <begin position="1601"/>
        <end position="1626"/>
    </location>
</feature>
<dbReference type="InterPro" id="IPR000571">
    <property type="entry name" value="Znf_CCCH"/>
</dbReference>